<comment type="caution">
    <text evidence="2">The sequence shown here is derived from an EMBL/GenBank/DDBJ whole genome shotgun (WGS) entry which is preliminary data.</text>
</comment>
<keyword evidence="3" id="KW-1185">Reference proteome</keyword>
<dbReference type="EMBL" id="JAEPWM010000011">
    <property type="protein sequence ID" value="MBK6008675.1"/>
    <property type="molecule type" value="Genomic_DNA"/>
</dbReference>
<keyword evidence="1" id="KW-0812">Transmembrane</keyword>
<dbReference type="RefSeq" id="WP_201176399.1">
    <property type="nucleotide sequence ID" value="NZ_JAEPWM010000011.1"/>
</dbReference>
<name>A0A934WPT1_9BURK</name>
<organism evidence="2 3">
    <name type="scientific">Ramlibacter ginsenosidimutans</name>
    <dbReference type="NCBI Taxonomy" id="502333"/>
    <lineage>
        <taxon>Bacteria</taxon>
        <taxon>Pseudomonadati</taxon>
        <taxon>Pseudomonadota</taxon>
        <taxon>Betaproteobacteria</taxon>
        <taxon>Burkholderiales</taxon>
        <taxon>Comamonadaceae</taxon>
        <taxon>Ramlibacter</taxon>
    </lineage>
</organism>
<protein>
    <submittedName>
        <fullName evidence="2">Uncharacterized protein</fullName>
    </submittedName>
</protein>
<dbReference type="Proteomes" id="UP000630528">
    <property type="component" value="Unassembled WGS sequence"/>
</dbReference>
<proteinExistence type="predicted"/>
<evidence type="ECO:0000313" key="3">
    <source>
        <dbReference type="Proteomes" id="UP000630528"/>
    </source>
</evidence>
<reference evidence="2" key="1">
    <citation type="journal article" date="2012" name="J. Microbiol. Biotechnol.">
        <title>Ramlibacter ginsenosidimutans sp. nov., with ginsenoside-converting activity.</title>
        <authorList>
            <person name="Wang L."/>
            <person name="An D.S."/>
            <person name="Kim S.G."/>
            <person name="Jin F.X."/>
            <person name="Kim S.C."/>
            <person name="Lee S.T."/>
            <person name="Im W.T."/>
        </authorList>
    </citation>
    <scope>NUCLEOTIDE SEQUENCE</scope>
    <source>
        <strain evidence="2">KACC 17527</strain>
    </source>
</reference>
<sequence>MFIWWSLLKPIESRQKDPNLSDRRAPGVWLRALQWLGQRRVGWPGHLLRGLVAALVGGTVTAVSTIVGTFMMFLALVMISLLPYIGYVGGAAYANATVMAPQACVSSPGKRLRARSMGAPGANCVEIVDPVSKQKYVGRLVAATGTKIVLYLPSVDQVVAIPRKTEVILTTESAPSPAAGARK</sequence>
<reference evidence="2" key="2">
    <citation type="submission" date="2021-01" db="EMBL/GenBank/DDBJ databases">
        <authorList>
            <person name="Kang M."/>
        </authorList>
    </citation>
    <scope>NUCLEOTIDE SEQUENCE</scope>
    <source>
        <strain evidence="2">KACC 17527</strain>
    </source>
</reference>
<keyword evidence="1" id="KW-0472">Membrane</keyword>
<gene>
    <name evidence="2" type="ORF">JJB11_21450</name>
</gene>
<dbReference type="AlphaFoldDB" id="A0A934WPT1"/>
<evidence type="ECO:0000313" key="2">
    <source>
        <dbReference type="EMBL" id="MBK6008675.1"/>
    </source>
</evidence>
<keyword evidence="1" id="KW-1133">Transmembrane helix</keyword>
<feature type="transmembrane region" description="Helical" evidence="1">
    <location>
        <begin position="47"/>
        <end position="78"/>
    </location>
</feature>
<accession>A0A934WPT1</accession>
<evidence type="ECO:0000256" key="1">
    <source>
        <dbReference type="SAM" id="Phobius"/>
    </source>
</evidence>